<dbReference type="InterPro" id="IPR027417">
    <property type="entry name" value="P-loop_NTPase"/>
</dbReference>
<evidence type="ECO:0000313" key="1">
    <source>
        <dbReference type="EMBL" id="AKH42832.1"/>
    </source>
</evidence>
<name>A0A0F7KU79_9SPHN</name>
<keyword evidence="2" id="KW-1185">Reference proteome</keyword>
<evidence type="ECO:0000313" key="2">
    <source>
        <dbReference type="Proteomes" id="UP000034392"/>
    </source>
</evidence>
<gene>
    <name evidence="1" type="ORF">WYH_01796</name>
</gene>
<accession>A0A0F7KU79</accession>
<dbReference type="EMBL" id="CP011452">
    <property type="protein sequence ID" value="AKH42832.1"/>
    <property type="molecule type" value="Genomic_DNA"/>
</dbReference>
<proteinExistence type="predicted"/>
<dbReference type="OrthoDB" id="9806624at2"/>
<dbReference type="Gene3D" id="3.40.50.300">
    <property type="entry name" value="P-loop containing nucleotide triphosphate hydrolases"/>
    <property type="match status" value="1"/>
</dbReference>
<dbReference type="SUPFAM" id="SSF52540">
    <property type="entry name" value="P-loop containing nucleoside triphosphate hydrolases"/>
    <property type="match status" value="1"/>
</dbReference>
<dbReference type="InterPro" id="IPR040632">
    <property type="entry name" value="Sulfotransfer_4"/>
</dbReference>
<reference evidence="1" key="1">
    <citation type="submission" date="2015-05" db="EMBL/GenBank/DDBJ databases">
        <title>The complete genome of Altererythrobacter atlanticus strain 26DY36.</title>
        <authorList>
            <person name="Wu Y.-H."/>
            <person name="Cheng H."/>
            <person name="Wu X.-W."/>
        </authorList>
    </citation>
    <scope>NUCLEOTIDE SEQUENCE [LARGE SCALE GENOMIC DNA]</scope>
    <source>
        <strain evidence="1">26DY36</strain>
    </source>
</reference>
<dbReference type="KEGG" id="aay:WYH_01796"/>
<dbReference type="PATRIC" id="fig|1267766.3.peg.1815"/>
<dbReference type="Proteomes" id="UP000034392">
    <property type="component" value="Chromosome"/>
</dbReference>
<dbReference type="STRING" id="1267766.WYH_01796"/>
<protein>
    <submittedName>
        <fullName evidence="1">Uncharacterized protein</fullName>
    </submittedName>
</protein>
<organism evidence="1 2">
    <name type="scientific">Croceibacterium atlanticum</name>
    <dbReference type="NCBI Taxonomy" id="1267766"/>
    <lineage>
        <taxon>Bacteria</taxon>
        <taxon>Pseudomonadati</taxon>
        <taxon>Pseudomonadota</taxon>
        <taxon>Alphaproteobacteria</taxon>
        <taxon>Sphingomonadales</taxon>
        <taxon>Erythrobacteraceae</taxon>
        <taxon>Croceibacterium</taxon>
    </lineage>
</organism>
<dbReference type="AlphaFoldDB" id="A0A0F7KU79"/>
<sequence length="231" mass="26704">MSYAAEMKNDDFVMPPEGGRKPESPPAGQTGVARRKVFGVGLNKTGTTSLAACMEKLGYRHMGYRLDLLKAYRSGQMDEVWAVIDAHDSFDDWPYPLMYRELAERYPDAQFLLTIRRSPEIWFDSLARHSRQSRPFRNARKLAYGWRYPENAREQHLEFYRRHNAEVQEYLGNRVKVLCWETGDGWPELCDFIGAAVPEEAFPHANRSRPPSRAKRLANLCMRKAEAFGLL</sequence>
<dbReference type="PANTHER" id="PTHR36978">
    <property type="entry name" value="P-LOOP CONTAINING NUCLEOTIDE TRIPHOSPHATE HYDROLASE"/>
    <property type="match status" value="1"/>
</dbReference>
<dbReference type="Pfam" id="PF17784">
    <property type="entry name" value="Sulfotransfer_4"/>
    <property type="match status" value="1"/>
</dbReference>
<dbReference type="RefSeq" id="WP_046903541.1">
    <property type="nucleotide sequence ID" value="NZ_CP011452.2"/>
</dbReference>
<dbReference type="PANTHER" id="PTHR36978:SF4">
    <property type="entry name" value="P-LOOP CONTAINING NUCLEOSIDE TRIPHOSPHATE HYDROLASE PROTEIN"/>
    <property type="match status" value="1"/>
</dbReference>